<dbReference type="Proteomes" id="UP000193642">
    <property type="component" value="Unassembled WGS sequence"/>
</dbReference>
<dbReference type="PANTHER" id="PTHR45856">
    <property type="entry name" value="ALPHA/BETA-HYDROLASES SUPERFAMILY PROTEIN"/>
    <property type="match status" value="1"/>
</dbReference>
<keyword evidence="5" id="KW-1185">Reference proteome</keyword>
<keyword evidence="2" id="KW-0812">Transmembrane</keyword>
<keyword evidence="2" id="KW-1133">Transmembrane helix</keyword>
<dbReference type="OrthoDB" id="426718at2759"/>
<dbReference type="EMBL" id="MCGO01000256">
    <property type="protein sequence ID" value="ORY20104.1"/>
    <property type="molecule type" value="Genomic_DNA"/>
</dbReference>
<dbReference type="PANTHER" id="PTHR45856:SF24">
    <property type="entry name" value="FUNGAL LIPASE-LIKE DOMAIN-CONTAINING PROTEIN"/>
    <property type="match status" value="1"/>
</dbReference>
<keyword evidence="4" id="KW-0378">Hydrolase</keyword>
<dbReference type="InterPro" id="IPR002921">
    <property type="entry name" value="Fungal_lipase-type"/>
</dbReference>
<dbReference type="Pfam" id="PF01764">
    <property type="entry name" value="Lipase_3"/>
    <property type="match status" value="1"/>
</dbReference>
<evidence type="ECO:0000256" key="1">
    <source>
        <dbReference type="SAM" id="MobiDB-lite"/>
    </source>
</evidence>
<dbReference type="CDD" id="cd00519">
    <property type="entry name" value="Lipase_3"/>
    <property type="match status" value="1"/>
</dbReference>
<evidence type="ECO:0000256" key="2">
    <source>
        <dbReference type="SAM" id="Phobius"/>
    </source>
</evidence>
<evidence type="ECO:0000259" key="3">
    <source>
        <dbReference type="Pfam" id="PF01764"/>
    </source>
</evidence>
<reference evidence="4 5" key="1">
    <citation type="submission" date="2016-07" db="EMBL/GenBank/DDBJ databases">
        <title>Pervasive Adenine N6-methylation of Active Genes in Fungi.</title>
        <authorList>
            <consortium name="DOE Joint Genome Institute"/>
            <person name="Mondo S.J."/>
            <person name="Dannebaum R.O."/>
            <person name="Kuo R.C."/>
            <person name="Labutti K."/>
            <person name="Haridas S."/>
            <person name="Kuo A."/>
            <person name="Salamov A."/>
            <person name="Ahrendt S.R."/>
            <person name="Lipzen A."/>
            <person name="Sullivan W."/>
            <person name="Andreopoulos W.B."/>
            <person name="Clum A."/>
            <person name="Lindquist E."/>
            <person name="Daum C."/>
            <person name="Ramamoorthy G.K."/>
            <person name="Gryganskyi A."/>
            <person name="Culley D."/>
            <person name="Magnuson J.K."/>
            <person name="James T.Y."/>
            <person name="O'Malley M.A."/>
            <person name="Stajich J.E."/>
            <person name="Spatafora J.W."/>
            <person name="Visel A."/>
            <person name="Grigoriev I.V."/>
        </authorList>
    </citation>
    <scope>NUCLEOTIDE SEQUENCE [LARGE SCALE GENOMIC DNA]</scope>
    <source>
        <strain evidence="4 5">JEL800</strain>
    </source>
</reference>
<evidence type="ECO:0000313" key="4">
    <source>
        <dbReference type="EMBL" id="ORY20104.1"/>
    </source>
</evidence>
<dbReference type="GO" id="GO:0016787">
    <property type="term" value="F:hydrolase activity"/>
    <property type="evidence" value="ECO:0007669"/>
    <property type="project" value="UniProtKB-KW"/>
</dbReference>
<keyword evidence="2" id="KW-0472">Membrane</keyword>
<gene>
    <name evidence="4" type="ORF">BCR33DRAFT_820357</name>
</gene>
<dbReference type="Gene3D" id="3.40.50.1820">
    <property type="entry name" value="alpha/beta hydrolase"/>
    <property type="match status" value="1"/>
</dbReference>
<feature type="region of interest" description="Disordered" evidence="1">
    <location>
        <begin position="1"/>
        <end position="21"/>
    </location>
</feature>
<sequence>MSMHLVLQPHKEGQPPPPLPSQLPDPIITVKAYQLAELTYKPVDWYSHPQVSPFPATIYGRLDGIEYWISHESDNLTIVAFRGTVTIADILADLSIHPTFRDGKRIHSGFFTGMEAVFGAIFQVIQPRLNGTHTLVLTGHSLAGARAHTLHYYLATHALYRNIPVYSIGFGSPFWGCKQVREDLNTIGRADRFLTFANIGDPVVGILNLPATLAVVEEALQELQSWIRQLPGMGEIAGVVTSVKNFLNNVRSTDIHKHVTYEPTGMMVFYDESRTGHMVMDYNEQVEKTKLRKESFSFQAFSKHSLSSSYQSNLLYNSYTASRFPRTPVNLHKVTLYRVELVNGGNLVSLHQESDKLIPTSLDKSVSTLRSEYTPVYNELLQEMAILGRRLKRSSSTFDTYVDLKDDKPTVIHFANIWISSELKKFSQSFNALDQCRQKMQTLLEKISKQTGILAPELNQDKQTAQKRKEHYENVGAAAVLGVAGGGICHATVIAGPTAPIVILGGSAVFLTFAAFKRYKWKAVCVKADSYDLAVATACEISFAIMFIRNVRVRSEEIFEAAKMRLDMQEVEKVVNVEAWKRIRGELDQVMNEVRMVGLEESQTK</sequence>
<evidence type="ECO:0000313" key="5">
    <source>
        <dbReference type="Proteomes" id="UP000193642"/>
    </source>
</evidence>
<comment type="caution">
    <text evidence="4">The sequence shown here is derived from an EMBL/GenBank/DDBJ whole genome shotgun (WGS) entry which is preliminary data.</text>
</comment>
<dbReference type="GO" id="GO:0006629">
    <property type="term" value="P:lipid metabolic process"/>
    <property type="evidence" value="ECO:0007669"/>
    <property type="project" value="InterPro"/>
</dbReference>
<dbReference type="SUPFAM" id="SSF53474">
    <property type="entry name" value="alpha/beta-Hydrolases"/>
    <property type="match status" value="1"/>
</dbReference>
<name>A0A1Y2ACA6_9FUNG</name>
<accession>A0A1Y2ACA6</accession>
<feature type="transmembrane region" description="Helical" evidence="2">
    <location>
        <begin position="501"/>
        <end position="519"/>
    </location>
</feature>
<dbReference type="InterPro" id="IPR029058">
    <property type="entry name" value="AB_hydrolase_fold"/>
</dbReference>
<dbReference type="AlphaFoldDB" id="A0A1Y2ACA6"/>
<feature type="domain" description="Fungal lipase-type" evidence="3">
    <location>
        <begin position="78"/>
        <end position="204"/>
    </location>
</feature>
<organism evidence="4 5">
    <name type="scientific">Rhizoclosmatium globosum</name>
    <dbReference type="NCBI Taxonomy" id="329046"/>
    <lineage>
        <taxon>Eukaryota</taxon>
        <taxon>Fungi</taxon>
        <taxon>Fungi incertae sedis</taxon>
        <taxon>Chytridiomycota</taxon>
        <taxon>Chytridiomycota incertae sedis</taxon>
        <taxon>Chytridiomycetes</taxon>
        <taxon>Chytridiales</taxon>
        <taxon>Chytriomycetaceae</taxon>
        <taxon>Rhizoclosmatium</taxon>
    </lineage>
</organism>
<protein>
    <submittedName>
        <fullName evidence="4">Alpha/beta-hydrolase</fullName>
    </submittedName>
</protein>
<proteinExistence type="predicted"/>
<dbReference type="InterPro" id="IPR051218">
    <property type="entry name" value="Sec_MonoDiacylglyc_Lipase"/>
</dbReference>